<evidence type="ECO:0000256" key="1">
    <source>
        <dbReference type="ARBA" id="ARBA00022741"/>
    </source>
</evidence>
<dbReference type="PIRSF" id="PIRSF005751">
    <property type="entry name" value="Acet_citr_lig"/>
    <property type="match status" value="1"/>
</dbReference>
<dbReference type="InterPro" id="IPR014729">
    <property type="entry name" value="Rossmann-like_a/b/a_fold"/>
</dbReference>
<comment type="caution">
    <text evidence="5">The sequence shown here is derived from an EMBL/GenBank/DDBJ whole genome shotgun (WGS) entry which is preliminary data.</text>
</comment>
<dbReference type="Proteomes" id="UP000033558">
    <property type="component" value="Unassembled WGS sequence"/>
</dbReference>
<evidence type="ECO:0000256" key="2">
    <source>
        <dbReference type="ARBA" id="ARBA00022840"/>
    </source>
</evidence>
<keyword evidence="5" id="KW-0456">Lyase</keyword>
<dbReference type="PANTHER" id="PTHR40599:SF1">
    <property type="entry name" value="[CITRATE [PRO-3S]-LYASE] LIGASE"/>
    <property type="match status" value="1"/>
</dbReference>
<dbReference type="STRING" id="1218492.JG30_01990"/>
<dbReference type="PANTHER" id="PTHR40599">
    <property type="entry name" value="[CITRATE [PRO-3S]-LYASE] LIGASE"/>
    <property type="match status" value="1"/>
</dbReference>
<sequence>MAKIVTLDLQNPDVLPVWQRLLQTLGLQNFTPAEVAHLDFTLGLYEDQQLVATASAAGNVIQYVGVNNEDQVSGSRFNTIISAVTNRLFQKQIFHIFVFTKPQYSRSFQHVGFHELTRSPQAAFLETGTPDVHDYLAQIPAFPAAVGATIAGIVMNANPFTWGHRYLIEQALQASDAVYVFVVNTDASLFTTAERQQLVEAGTADLKKVIVVNGGDYMVSYATFPAYFLPSTEATIQYQTTLDAQIFRDIIAPACHIKVRFVGTEPLSKTTGIYNQVLAEILPPQVALKVIDRKKDDQNHYVTATQVRQQIAAGQLDDLAFLVPPSTYQFIQRHAQELHQRIQKGQQIHGN</sequence>
<dbReference type="GO" id="GO:0016829">
    <property type="term" value="F:lyase activity"/>
    <property type="evidence" value="ECO:0007669"/>
    <property type="project" value="UniProtKB-KW"/>
</dbReference>
<dbReference type="SUPFAM" id="SSF52374">
    <property type="entry name" value="Nucleotidylyl transferase"/>
    <property type="match status" value="1"/>
</dbReference>
<dbReference type="HOGENOM" id="CLU_063190_0_0_9"/>
<dbReference type="InterPro" id="IPR004821">
    <property type="entry name" value="Cyt_trans-like"/>
</dbReference>
<dbReference type="SMART" id="SM00764">
    <property type="entry name" value="Citrate_ly_lig"/>
    <property type="match status" value="1"/>
</dbReference>
<name>A0A0F4LYV2_9LACO</name>
<comment type="function">
    <text evidence="3">Acetylation of prosthetic group (2-(5''-phosphoribosyl)-3'-dephosphocoenzyme-A) of the gamma subunit of citrate lyase.</text>
</comment>
<keyword evidence="1 3" id="KW-0547">Nucleotide-binding</keyword>
<dbReference type="AlphaFoldDB" id="A0A0F4LYV2"/>
<comment type="catalytic activity">
    <reaction evidence="3">
        <text>holo-[citrate lyase ACP] + acetate + ATP = acetyl-[citrate lyase ACP] + AMP + diphosphate</text>
        <dbReference type="Rhea" id="RHEA:23788"/>
        <dbReference type="Rhea" id="RHEA-COMP:10158"/>
        <dbReference type="Rhea" id="RHEA-COMP:13710"/>
        <dbReference type="ChEBI" id="CHEBI:30089"/>
        <dbReference type="ChEBI" id="CHEBI:30616"/>
        <dbReference type="ChEBI" id="CHEBI:33019"/>
        <dbReference type="ChEBI" id="CHEBI:82683"/>
        <dbReference type="ChEBI" id="CHEBI:137976"/>
        <dbReference type="ChEBI" id="CHEBI:456215"/>
        <dbReference type="EC" id="6.2.1.22"/>
    </reaction>
</comment>
<keyword evidence="2 3" id="KW-0067">ATP-binding</keyword>
<gene>
    <name evidence="5" type="ORF">JG30_01990</name>
</gene>
<dbReference type="OrthoDB" id="9779753at2"/>
<dbReference type="EC" id="6.2.1.22" evidence="3"/>
<proteinExistence type="predicted"/>
<dbReference type="PATRIC" id="fig|1218492.5.peg.312"/>
<dbReference type="NCBIfam" id="TIGR00124">
    <property type="entry name" value="cit_ly_ligase"/>
    <property type="match status" value="1"/>
</dbReference>
<evidence type="ECO:0000313" key="5">
    <source>
        <dbReference type="EMBL" id="KJY62751.1"/>
    </source>
</evidence>
<evidence type="ECO:0000259" key="4">
    <source>
        <dbReference type="SMART" id="SM00764"/>
    </source>
</evidence>
<dbReference type="GO" id="GO:0008771">
    <property type="term" value="F:[citrate (pro-3S)-lyase] ligase activity"/>
    <property type="evidence" value="ECO:0007669"/>
    <property type="project" value="UniProtKB-EC"/>
</dbReference>
<dbReference type="GO" id="GO:0005524">
    <property type="term" value="F:ATP binding"/>
    <property type="evidence" value="ECO:0007669"/>
    <property type="project" value="UniProtKB-UniRule"/>
</dbReference>
<reference evidence="5 6" key="1">
    <citation type="submission" date="2015-01" db="EMBL/GenBank/DDBJ databases">
        <title>Comparative genomics of the lactic acid bacteria isolated from the honey bee gut.</title>
        <authorList>
            <person name="Ellegaard K.M."/>
            <person name="Tamarit D."/>
            <person name="Javelind E."/>
            <person name="Olofsson T."/>
            <person name="Andersson S.G."/>
            <person name="Vasquez A."/>
        </authorList>
    </citation>
    <scope>NUCLEOTIDE SEQUENCE [LARGE SCALE GENOMIC DNA]</scope>
    <source>
        <strain evidence="5 6">Bin4</strain>
    </source>
</reference>
<dbReference type="EMBL" id="JXJQ01000003">
    <property type="protein sequence ID" value="KJY62751.1"/>
    <property type="molecule type" value="Genomic_DNA"/>
</dbReference>
<dbReference type="InterPro" id="IPR013166">
    <property type="entry name" value="Citrate_lyase_ligase_C"/>
</dbReference>
<dbReference type="Gene3D" id="3.40.50.620">
    <property type="entry name" value="HUPs"/>
    <property type="match status" value="1"/>
</dbReference>
<dbReference type="RefSeq" id="WP_046315407.1">
    <property type="nucleotide sequence ID" value="NZ_JBHSZT010000003.1"/>
</dbReference>
<keyword evidence="3 5" id="KW-0436">Ligase</keyword>
<feature type="domain" description="Citrate lyase ligase C-terminal" evidence="4">
    <location>
        <begin position="150"/>
        <end position="331"/>
    </location>
</feature>
<dbReference type="NCBIfam" id="TIGR00125">
    <property type="entry name" value="cyt_tran_rel"/>
    <property type="match status" value="1"/>
</dbReference>
<accession>A0A0F4LYV2</accession>
<evidence type="ECO:0000256" key="3">
    <source>
        <dbReference type="PIRNR" id="PIRNR005751"/>
    </source>
</evidence>
<protein>
    <recommendedName>
        <fullName evidence="3">[Citrate [pro-3S]-lyase] ligase</fullName>
        <ecNumber evidence="3">6.2.1.22</ecNumber>
    </recommendedName>
</protein>
<organism evidence="5 6">
    <name type="scientific">Bombilactobacillus mellifer</name>
    <dbReference type="NCBI Taxonomy" id="1218492"/>
    <lineage>
        <taxon>Bacteria</taxon>
        <taxon>Bacillati</taxon>
        <taxon>Bacillota</taxon>
        <taxon>Bacilli</taxon>
        <taxon>Lactobacillales</taxon>
        <taxon>Lactobacillaceae</taxon>
        <taxon>Bombilactobacillus</taxon>
    </lineage>
</organism>
<keyword evidence="6" id="KW-1185">Reference proteome</keyword>
<evidence type="ECO:0000313" key="6">
    <source>
        <dbReference type="Proteomes" id="UP000033558"/>
    </source>
</evidence>
<dbReference type="InterPro" id="IPR005216">
    <property type="entry name" value="Citrate_lyase_ligase"/>
</dbReference>
<dbReference type="Pfam" id="PF08218">
    <property type="entry name" value="Citrate_ly_lig"/>
    <property type="match status" value="1"/>
</dbReference>